<gene>
    <name evidence="1" type="ORF">KUTeg_012687</name>
</gene>
<dbReference type="EMBL" id="JARBDR010000640">
    <property type="protein sequence ID" value="KAJ8310822.1"/>
    <property type="molecule type" value="Genomic_DNA"/>
</dbReference>
<accession>A0ABQ9F0A8</accession>
<dbReference type="SUPFAM" id="SSF101478">
    <property type="entry name" value="ADP-ribosylglycohydrolase"/>
    <property type="match status" value="1"/>
</dbReference>
<dbReference type="InterPro" id="IPR005502">
    <property type="entry name" value="Ribosyl_crysJ1"/>
</dbReference>
<evidence type="ECO:0000313" key="1">
    <source>
        <dbReference type="EMBL" id="KAJ8310822.1"/>
    </source>
</evidence>
<organism evidence="1 2">
    <name type="scientific">Tegillarca granosa</name>
    <name type="common">Malaysian cockle</name>
    <name type="synonym">Anadara granosa</name>
    <dbReference type="NCBI Taxonomy" id="220873"/>
    <lineage>
        <taxon>Eukaryota</taxon>
        <taxon>Metazoa</taxon>
        <taxon>Spiralia</taxon>
        <taxon>Lophotrochozoa</taxon>
        <taxon>Mollusca</taxon>
        <taxon>Bivalvia</taxon>
        <taxon>Autobranchia</taxon>
        <taxon>Pteriomorphia</taxon>
        <taxon>Arcoida</taxon>
        <taxon>Arcoidea</taxon>
        <taxon>Arcidae</taxon>
        <taxon>Tegillarca</taxon>
    </lineage>
</organism>
<keyword evidence="2" id="KW-1185">Reference proteome</keyword>
<name>A0ABQ9F0A8_TEGGR</name>
<comment type="caution">
    <text evidence="1">The sequence shown here is derived from an EMBL/GenBank/DDBJ whole genome shotgun (WGS) entry which is preliminary data.</text>
</comment>
<dbReference type="Gene3D" id="1.10.4080.10">
    <property type="entry name" value="ADP-ribosylation/Crystallin J1"/>
    <property type="match status" value="1"/>
</dbReference>
<dbReference type="Pfam" id="PF03747">
    <property type="entry name" value="ADP_ribosyl_GH"/>
    <property type="match status" value="1"/>
</dbReference>
<evidence type="ECO:0000313" key="2">
    <source>
        <dbReference type="Proteomes" id="UP001217089"/>
    </source>
</evidence>
<reference evidence="1 2" key="1">
    <citation type="submission" date="2022-12" db="EMBL/GenBank/DDBJ databases">
        <title>Chromosome-level genome of Tegillarca granosa.</title>
        <authorList>
            <person name="Kim J."/>
        </authorList>
    </citation>
    <scope>NUCLEOTIDE SEQUENCE [LARGE SCALE GENOMIC DNA]</scope>
    <source>
        <strain evidence="1">Teg-2019</strain>
        <tissue evidence="1">Adductor muscle</tissue>
    </source>
</reference>
<dbReference type="InterPro" id="IPR036705">
    <property type="entry name" value="Ribosyl_crysJ1_sf"/>
</dbReference>
<proteinExistence type="predicted"/>
<sequence>MFLRIMSAPLQKAKQEALWGMCVADAMAMPVHWYYNPADIKSGYRGWLTGYTAPNKHHPSSILTISATGGSGRAGWSKKSKPVIGDIILHDKLKYWTSSDRSVHYHQGMKAGDNTLNSLMAVMEVKKMLEIDPQVSLDDREVRGYILEKYVKFMTTPGTHNDTYAESFHRSFFKDWSEEDNRPKSAEELLSWTEQRFKSKSKGHSDSQLVVIGALVPAIPWILRNAHKSENECARGAIEFVKLTHPEPSLVPFVDIYSRLLHSV</sequence>
<dbReference type="Proteomes" id="UP001217089">
    <property type="component" value="Unassembled WGS sequence"/>
</dbReference>
<protein>
    <submittedName>
        <fullName evidence="1">Uncharacterized protein</fullName>
    </submittedName>
</protein>